<evidence type="ECO:0000313" key="3">
    <source>
        <dbReference type="WBParaSite" id="HPBE_0000818301-mRNA-1"/>
    </source>
</evidence>
<reference evidence="1 2" key="1">
    <citation type="submission" date="2018-11" db="EMBL/GenBank/DDBJ databases">
        <authorList>
            <consortium name="Pathogen Informatics"/>
        </authorList>
    </citation>
    <scope>NUCLEOTIDE SEQUENCE [LARGE SCALE GENOMIC DNA]</scope>
</reference>
<dbReference type="Proteomes" id="UP000050761">
    <property type="component" value="Unassembled WGS sequence"/>
</dbReference>
<reference evidence="3" key="2">
    <citation type="submission" date="2019-09" db="UniProtKB">
        <authorList>
            <consortium name="WormBaseParasite"/>
        </authorList>
    </citation>
    <scope>IDENTIFICATION</scope>
</reference>
<dbReference type="WBParaSite" id="HPBE_0000818301-mRNA-1">
    <property type="protein sequence ID" value="HPBE_0000818301-mRNA-1"/>
    <property type="gene ID" value="HPBE_0000818301"/>
</dbReference>
<sequence>MAGLMISDPTLREGPRDGKTFVFRTTFTKREGSETETAIMDLAARAMKDAVGKKGSTSEFGWNYGKKDG</sequence>
<accession>A0A183FLM3</accession>
<accession>A0A3P7ZC78</accession>
<evidence type="ECO:0000313" key="2">
    <source>
        <dbReference type="Proteomes" id="UP000050761"/>
    </source>
</evidence>
<dbReference type="EMBL" id="UZAH01026081">
    <property type="protein sequence ID" value="VDO75303.1"/>
    <property type="molecule type" value="Genomic_DNA"/>
</dbReference>
<gene>
    <name evidence="1" type="ORF">HPBE_LOCUS8184</name>
</gene>
<name>A0A183FLM3_HELPZ</name>
<evidence type="ECO:0000313" key="1">
    <source>
        <dbReference type="EMBL" id="VDO75303.1"/>
    </source>
</evidence>
<proteinExistence type="predicted"/>
<dbReference type="AlphaFoldDB" id="A0A183FLM3"/>
<protein>
    <submittedName>
        <fullName evidence="3">50S ribosomal protein L11</fullName>
    </submittedName>
</protein>
<keyword evidence="2" id="KW-1185">Reference proteome</keyword>
<organism evidence="2 3">
    <name type="scientific">Heligmosomoides polygyrus</name>
    <name type="common">Parasitic roundworm</name>
    <dbReference type="NCBI Taxonomy" id="6339"/>
    <lineage>
        <taxon>Eukaryota</taxon>
        <taxon>Metazoa</taxon>
        <taxon>Ecdysozoa</taxon>
        <taxon>Nematoda</taxon>
        <taxon>Chromadorea</taxon>
        <taxon>Rhabditida</taxon>
        <taxon>Rhabditina</taxon>
        <taxon>Rhabditomorpha</taxon>
        <taxon>Strongyloidea</taxon>
        <taxon>Heligmosomidae</taxon>
        <taxon>Heligmosomoides</taxon>
    </lineage>
</organism>